<evidence type="ECO:0000313" key="4">
    <source>
        <dbReference type="Proteomes" id="UP000806528"/>
    </source>
</evidence>
<organism evidence="3 4">
    <name type="scientific">Nocardiopsis coralli</name>
    <dbReference type="NCBI Taxonomy" id="2772213"/>
    <lineage>
        <taxon>Bacteria</taxon>
        <taxon>Bacillati</taxon>
        <taxon>Actinomycetota</taxon>
        <taxon>Actinomycetes</taxon>
        <taxon>Streptosporangiales</taxon>
        <taxon>Nocardiopsidaceae</taxon>
        <taxon>Nocardiopsis</taxon>
    </lineage>
</organism>
<evidence type="ECO:0000313" key="3">
    <source>
        <dbReference type="EMBL" id="MBE2997322.1"/>
    </source>
</evidence>
<dbReference type="PANTHER" id="PTHR46732">
    <property type="entry name" value="ATP-DEPENDENT PROTEASE LA (LON) DOMAIN PROTEIN"/>
    <property type="match status" value="1"/>
</dbReference>
<dbReference type="SUPFAM" id="SSF88697">
    <property type="entry name" value="PUA domain-like"/>
    <property type="match status" value="1"/>
</dbReference>
<dbReference type="EMBL" id="JADBGI010000001">
    <property type="protein sequence ID" value="MBE2997322.1"/>
    <property type="molecule type" value="Genomic_DNA"/>
</dbReference>
<sequence length="255" mass="27803">MPVALPLFPLNTVLFPGMSLPLHVFEPRYRRLVTEVVDRESEAGGESERGPRRFGVVWIELGHEVTGESGQGAGGADAGAPREDTSTALPRISATGCTALVRDLRTYEDGRYDLVIEGGARFTVDDVAQVDASSPEEYSSASVSLLPEPMGPDAEEHAERVRELFDTYAQRLAEIGMTPDHTRELPKDPIALSYTVASTVVLDQPEKQRLLEAEDAATRLAVLARFLRRENRIVAAPTLHNLPAGPFLSHGVSYN</sequence>
<evidence type="ECO:0000256" key="1">
    <source>
        <dbReference type="SAM" id="MobiDB-lite"/>
    </source>
</evidence>
<dbReference type="Pfam" id="PF02190">
    <property type="entry name" value="LON_substr_bdg"/>
    <property type="match status" value="1"/>
</dbReference>
<dbReference type="PROSITE" id="PS51787">
    <property type="entry name" value="LON_N"/>
    <property type="match status" value="1"/>
</dbReference>
<name>A0ABR9P0H2_9ACTN</name>
<feature type="domain" description="Lon N-terminal" evidence="2">
    <location>
        <begin position="2"/>
        <end position="231"/>
    </location>
</feature>
<dbReference type="InterPro" id="IPR015947">
    <property type="entry name" value="PUA-like_sf"/>
</dbReference>
<dbReference type="PANTHER" id="PTHR46732:SF8">
    <property type="entry name" value="ATP-DEPENDENT PROTEASE LA (LON) DOMAIN PROTEIN"/>
    <property type="match status" value="1"/>
</dbReference>
<gene>
    <name evidence="3" type="ORF">IDM40_01200</name>
</gene>
<dbReference type="InterPro" id="IPR003111">
    <property type="entry name" value="Lon_prtase_N"/>
</dbReference>
<dbReference type="Gene3D" id="2.30.130.40">
    <property type="entry name" value="LON domain-like"/>
    <property type="match status" value="1"/>
</dbReference>
<keyword evidence="4" id="KW-1185">Reference proteome</keyword>
<protein>
    <submittedName>
        <fullName evidence="3">LON peptidase substrate-binding domain-containing protein</fullName>
    </submittedName>
</protein>
<dbReference type="Proteomes" id="UP000806528">
    <property type="component" value="Unassembled WGS sequence"/>
</dbReference>
<dbReference type="RefSeq" id="WP_193119975.1">
    <property type="nucleotide sequence ID" value="NZ_JADBGI010000001.1"/>
</dbReference>
<reference evidence="3 4" key="1">
    <citation type="submission" date="2020-09" db="EMBL/GenBank/DDBJ databases">
        <title>Diversity and distribution of actinomycetes associated with coral in the coast of Hainan.</title>
        <authorList>
            <person name="Li F."/>
        </authorList>
    </citation>
    <scope>NUCLEOTIDE SEQUENCE [LARGE SCALE GENOMIC DNA]</scope>
    <source>
        <strain evidence="3 4">HNM0947</strain>
    </source>
</reference>
<dbReference type="SMART" id="SM00464">
    <property type="entry name" value="LON"/>
    <property type="match status" value="1"/>
</dbReference>
<feature type="compositionally biased region" description="Low complexity" evidence="1">
    <location>
        <begin position="133"/>
        <end position="144"/>
    </location>
</feature>
<dbReference type="Gene3D" id="1.20.58.1480">
    <property type="match status" value="1"/>
</dbReference>
<feature type="region of interest" description="Disordered" evidence="1">
    <location>
        <begin position="66"/>
        <end position="85"/>
    </location>
</feature>
<evidence type="ECO:0000259" key="2">
    <source>
        <dbReference type="PROSITE" id="PS51787"/>
    </source>
</evidence>
<accession>A0ABR9P0H2</accession>
<feature type="region of interest" description="Disordered" evidence="1">
    <location>
        <begin position="133"/>
        <end position="152"/>
    </location>
</feature>
<proteinExistence type="predicted"/>
<dbReference type="InterPro" id="IPR046336">
    <property type="entry name" value="Lon_prtase_N_sf"/>
</dbReference>
<comment type="caution">
    <text evidence="3">The sequence shown here is derived from an EMBL/GenBank/DDBJ whole genome shotgun (WGS) entry which is preliminary data.</text>
</comment>